<dbReference type="AlphaFoldDB" id="A0AAV7M4K9"/>
<reference evidence="1" key="1">
    <citation type="journal article" date="2022" name="bioRxiv">
        <title>Sequencing and chromosome-scale assembly of the giantPleurodeles waltlgenome.</title>
        <authorList>
            <person name="Brown T."/>
            <person name="Elewa A."/>
            <person name="Iarovenko S."/>
            <person name="Subramanian E."/>
            <person name="Araus A.J."/>
            <person name="Petzold A."/>
            <person name="Susuki M."/>
            <person name="Suzuki K.-i.T."/>
            <person name="Hayashi T."/>
            <person name="Toyoda A."/>
            <person name="Oliveira C."/>
            <person name="Osipova E."/>
            <person name="Leigh N.D."/>
            <person name="Simon A."/>
            <person name="Yun M.H."/>
        </authorList>
    </citation>
    <scope>NUCLEOTIDE SEQUENCE</scope>
    <source>
        <strain evidence="1">20211129_DDA</strain>
        <tissue evidence="1">Liver</tissue>
    </source>
</reference>
<dbReference type="Proteomes" id="UP001066276">
    <property type="component" value="Chromosome 10"/>
</dbReference>
<keyword evidence="2" id="KW-1185">Reference proteome</keyword>
<comment type="caution">
    <text evidence="1">The sequence shown here is derived from an EMBL/GenBank/DDBJ whole genome shotgun (WGS) entry which is preliminary data.</text>
</comment>
<evidence type="ECO:0000313" key="2">
    <source>
        <dbReference type="Proteomes" id="UP001066276"/>
    </source>
</evidence>
<dbReference type="EMBL" id="JANPWB010000014">
    <property type="protein sequence ID" value="KAJ1097735.1"/>
    <property type="molecule type" value="Genomic_DNA"/>
</dbReference>
<accession>A0AAV7M4K9</accession>
<sequence>MGIETVPLLCQFTAAALHSATDVGPQRTSVDGAPVGTVESPDVADEKALSLANLMVTIQGACTELAHKIDSVAIDVNLLCIDLQKVAE</sequence>
<name>A0AAV7M4K9_PLEWA</name>
<proteinExistence type="predicted"/>
<gene>
    <name evidence="1" type="ORF">NDU88_002852</name>
</gene>
<organism evidence="1 2">
    <name type="scientific">Pleurodeles waltl</name>
    <name type="common">Iberian ribbed newt</name>
    <dbReference type="NCBI Taxonomy" id="8319"/>
    <lineage>
        <taxon>Eukaryota</taxon>
        <taxon>Metazoa</taxon>
        <taxon>Chordata</taxon>
        <taxon>Craniata</taxon>
        <taxon>Vertebrata</taxon>
        <taxon>Euteleostomi</taxon>
        <taxon>Amphibia</taxon>
        <taxon>Batrachia</taxon>
        <taxon>Caudata</taxon>
        <taxon>Salamandroidea</taxon>
        <taxon>Salamandridae</taxon>
        <taxon>Pleurodelinae</taxon>
        <taxon>Pleurodeles</taxon>
    </lineage>
</organism>
<protein>
    <submittedName>
        <fullName evidence="1">Uncharacterized protein</fullName>
    </submittedName>
</protein>
<evidence type="ECO:0000313" key="1">
    <source>
        <dbReference type="EMBL" id="KAJ1097735.1"/>
    </source>
</evidence>